<name>A0A2C9CV35_9RHOB</name>
<feature type="transmembrane region" description="Helical" evidence="2">
    <location>
        <begin position="169"/>
        <end position="187"/>
    </location>
</feature>
<reference evidence="4" key="1">
    <citation type="submission" date="2017-09" db="EMBL/GenBank/DDBJ databases">
        <authorList>
            <person name="Varghese N."/>
            <person name="Submissions S."/>
        </authorList>
    </citation>
    <scope>NUCLEOTIDE SEQUENCE [LARGE SCALE GENOMIC DNA]</scope>
    <source>
        <strain evidence="4">C7</strain>
    </source>
</reference>
<dbReference type="AlphaFoldDB" id="A0A2C9CV35"/>
<dbReference type="Proteomes" id="UP000220034">
    <property type="component" value="Unassembled WGS sequence"/>
</dbReference>
<proteinExistence type="predicted"/>
<evidence type="ECO:0000256" key="1">
    <source>
        <dbReference type="SAM" id="MobiDB-lite"/>
    </source>
</evidence>
<gene>
    <name evidence="3" type="ORF">SAMN06273572_107139</name>
</gene>
<keyword evidence="2" id="KW-0472">Membrane</keyword>
<evidence type="ECO:0000313" key="3">
    <source>
        <dbReference type="EMBL" id="SOH95118.1"/>
    </source>
</evidence>
<dbReference type="Gene3D" id="3.40.50.1820">
    <property type="entry name" value="alpha/beta hydrolase"/>
    <property type="match status" value="1"/>
</dbReference>
<accession>A0A2C9CV35</accession>
<protein>
    <recommendedName>
        <fullName evidence="5">Alpha/beta hydrolase family protein</fullName>
    </recommendedName>
</protein>
<organism evidence="3 4">
    <name type="scientific">Pontivivens marinum</name>
    <dbReference type="NCBI Taxonomy" id="1690039"/>
    <lineage>
        <taxon>Bacteria</taxon>
        <taxon>Pseudomonadati</taxon>
        <taxon>Pseudomonadota</taxon>
        <taxon>Alphaproteobacteria</taxon>
        <taxon>Rhodobacterales</taxon>
        <taxon>Paracoccaceae</taxon>
        <taxon>Pontivivens</taxon>
    </lineage>
</organism>
<evidence type="ECO:0000256" key="2">
    <source>
        <dbReference type="SAM" id="Phobius"/>
    </source>
</evidence>
<keyword evidence="2" id="KW-0812">Transmembrane</keyword>
<feature type="transmembrane region" description="Helical" evidence="2">
    <location>
        <begin position="144"/>
        <end position="163"/>
    </location>
</feature>
<feature type="transmembrane region" description="Helical" evidence="2">
    <location>
        <begin position="114"/>
        <end position="132"/>
    </location>
</feature>
<feature type="region of interest" description="Disordered" evidence="1">
    <location>
        <begin position="1"/>
        <end position="23"/>
    </location>
</feature>
<dbReference type="InterPro" id="IPR029058">
    <property type="entry name" value="AB_hydrolase_fold"/>
</dbReference>
<evidence type="ECO:0000313" key="4">
    <source>
        <dbReference type="Proteomes" id="UP000220034"/>
    </source>
</evidence>
<dbReference type="SUPFAM" id="SSF53474">
    <property type="entry name" value="alpha/beta-Hydrolases"/>
    <property type="match status" value="1"/>
</dbReference>
<keyword evidence="4" id="KW-1185">Reference proteome</keyword>
<dbReference type="EMBL" id="OCTN01000007">
    <property type="protein sequence ID" value="SOH95118.1"/>
    <property type="molecule type" value="Genomic_DNA"/>
</dbReference>
<keyword evidence="2" id="KW-1133">Transmembrane helix</keyword>
<evidence type="ECO:0008006" key="5">
    <source>
        <dbReference type="Google" id="ProtNLM"/>
    </source>
</evidence>
<sequence>MPSKGAVSDYMTEPSAPVEQNAPEQDVRRRAVFFIPGFDPIGARRYRELYRTQGAEQAGISGYSLGMDGTPRRDGTYGWSAELRDGDQVSEADIRFLGWNDLVRDAMSDSALMAYWQMVRTAGIYIFSGALLRLIRLRTVPMVIALYPIVMMAFYFNLSFWLAAAAHRLSPPGIDFVVGMVVFLLMMRLTRSYDQKHLYAFYLMSDYAFAARRRGRMPEPLARRVASWTDQIEQRIGSVDEVLVVGHSSGAALAVHVVAELSRRGAGPVSLLTLGQVIPMVSFLPTAADLRRDLRDVAGAQSVYWLDVTAPSDGACFALADPVATAGVSRDGDPNPIVISGTFLRTLSPEQLVAYKRRYFRKHVQYLCAFGRPGVYDYFKITAGALSLRSRFGDRGSTASRKVAPVSWFKKVD</sequence>